<dbReference type="GO" id="GO:0006793">
    <property type="term" value="P:phosphorus metabolic process"/>
    <property type="evidence" value="ECO:0007669"/>
    <property type="project" value="UniProtKB-ARBA"/>
</dbReference>
<dbReference type="GO" id="GO:0006281">
    <property type="term" value="P:DNA repair"/>
    <property type="evidence" value="ECO:0007669"/>
    <property type="project" value="TreeGrafter"/>
</dbReference>
<dbReference type="GO" id="GO:0016787">
    <property type="term" value="F:hydrolase activity"/>
    <property type="evidence" value="ECO:0007669"/>
    <property type="project" value="UniProtKB-KW"/>
</dbReference>
<dbReference type="Pfam" id="PF13091">
    <property type="entry name" value="PLDc_2"/>
    <property type="match status" value="1"/>
</dbReference>
<dbReference type="InterPro" id="IPR001736">
    <property type="entry name" value="PLipase_D/transphosphatidylase"/>
</dbReference>
<evidence type="ECO:0000313" key="6">
    <source>
        <dbReference type="Proteomes" id="UP000002985"/>
    </source>
</evidence>
<dbReference type="AlphaFoldDB" id="I3IJE7"/>
<dbReference type="STRING" id="247490.KSU1_C0246"/>
<dbReference type="PROSITE" id="PS51194">
    <property type="entry name" value="HELICASE_CTER"/>
    <property type="match status" value="1"/>
</dbReference>
<dbReference type="InterPro" id="IPR000330">
    <property type="entry name" value="SNF2_N"/>
</dbReference>
<evidence type="ECO:0000313" key="5">
    <source>
        <dbReference type="EMBL" id="GAB61842.1"/>
    </source>
</evidence>
<feature type="domain" description="Helicase ATP-binding" evidence="3">
    <location>
        <begin position="261"/>
        <end position="431"/>
    </location>
</feature>
<dbReference type="InterPro" id="IPR038718">
    <property type="entry name" value="SNF2-like_sf"/>
</dbReference>
<evidence type="ECO:0000259" key="2">
    <source>
        <dbReference type="PROSITE" id="PS50035"/>
    </source>
</evidence>
<name>I3IJE7_9BACT</name>
<dbReference type="CDD" id="cd18793">
    <property type="entry name" value="SF2_C_SNF"/>
    <property type="match status" value="1"/>
</dbReference>
<gene>
    <name evidence="5" type="ORF">KSU1_C0246</name>
</gene>
<dbReference type="SMART" id="SM00487">
    <property type="entry name" value="DEXDc"/>
    <property type="match status" value="1"/>
</dbReference>
<dbReference type="PANTHER" id="PTHR45766:SF6">
    <property type="entry name" value="SWI_SNF-RELATED MATRIX-ASSOCIATED ACTIN-DEPENDENT REGULATOR OF CHROMATIN SUBFAMILY A-LIKE PROTEIN 1"/>
    <property type="match status" value="1"/>
</dbReference>
<dbReference type="Proteomes" id="UP000002985">
    <property type="component" value="Unassembled WGS sequence"/>
</dbReference>
<keyword evidence="5" id="KW-0067">ATP-binding</keyword>
<dbReference type="eggNOG" id="COG0553">
    <property type="taxonomic scope" value="Bacteria"/>
</dbReference>
<organism evidence="5 6">
    <name type="scientific">Candidatus Jettenia caeni</name>
    <dbReference type="NCBI Taxonomy" id="247490"/>
    <lineage>
        <taxon>Bacteria</taxon>
        <taxon>Pseudomonadati</taxon>
        <taxon>Planctomycetota</taxon>
        <taxon>Candidatus Brocadiia</taxon>
        <taxon>Candidatus Brocadiales</taxon>
        <taxon>Candidatus Brocadiaceae</taxon>
        <taxon>Candidatus Jettenia</taxon>
    </lineage>
</organism>
<dbReference type="OrthoDB" id="9814088at2"/>
<reference evidence="5 6" key="1">
    <citation type="journal article" date="2012" name="FEBS Lett.">
        <title>Anammox organism KSU-1 expresses a NirK-type copper-containing nitrite reductase instead of a NirS-type with cytochrome cd1.</title>
        <authorList>
            <person name="Hira D."/>
            <person name="Toh H."/>
            <person name="Migita C.T."/>
            <person name="Okubo H."/>
            <person name="Nishiyama T."/>
            <person name="Hattori M."/>
            <person name="Furukawa K."/>
            <person name="Fujii T."/>
        </authorList>
    </citation>
    <scope>NUCLEOTIDE SEQUENCE [LARGE SCALE GENOMIC DNA]</scope>
</reference>
<dbReference type="Gene3D" id="3.30.870.10">
    <property type="entry name" value="Endonuclease Chain A"/>
    <property type="match status" value="1"/>
</dbReference>
<keyword evidence="1" id="KW-0378">Hydrolase</keyword>
<dbReference type="InterPro" id="IPR049730">
    <property type="entry name" value="SNF2/RAD54-like_C"/>
</dbReference>
<dbReference type="InterPro" id="IPR014001">
    <property type="entry name" value="Helicase_ATP-bd"/>
</dbReference>
<dbReference type="PROSITE" id="PS50035">
    <property type="entry name" value="PLD"/>
    <property type="match status" value="1"/>
</dbReference>
<protein>
    <submittedName>
        <fullName evidence="5">ATP-dependent helicase</fullName>
    </submittedName>
</protein>
<dbReference type="Pfam" id="PF00271">
    <property type="entry name" value="Helicase_C"/>
    <property type="match status" value="1"/>
</dbReference>
<keyword evidence="5" id="KW-0347">Helicase</keyword>
<dbReference type="InterPro" id="IPR025202">
    <property type="entry name" value="PLD-like_dom"/>
</dbReference>
<dbReference type="EMBL" id="BAFH01000003">
    <property type="protein sequence ID" value="GAB61842.1"/>
    <property type="molecule type" value="Genomic_DNA"/>
</dbReference>
<feature type="domain" description="Helicase C-terminal" evidence="4">
    <location>
        <begin position="703"/>
        <end position="899"/>
    </location>
</feature>
<dbReference type="SUPFAM" id="SSF52540">
    <property type="entry name" value="P-loop containing nucleoside triphosphate hydrolases"/>
    <property type="match status" value="2"/>
</dbReference>
<evidence type="ECO:0000259" key="4">
    <source>
        <dbReference type="PROSITE" id="PS51194"/>
    </source>
</evidence>
<dbReference type="SMART" id="SM00490">
    <property type="entry name" value="HELICc"/>
    <property type="match status" value="1"/>
</dbReference>
<dbReference type="SUPFAM" id="SSF56024">
    <property type="entry name" value="Phospholipase D/nuclease"/>
    <property type="match status" value="1"/>
</dbReference>
<dbReference type="GO" id="GO:0004386">
    <property type="term" value="F:helicase activity"/>
    <property type="evidence" value="ECO:0007669"/>
    <property type="project" value="UniProtKB-KW"/>
</dbReference>
<dbReference type="GO" id="GO:0031297">
    <property type="term" value="P:replication fork processing"/>
    <property type="evidence" value="ECO:0007669"/>
    <property type="project" value="TreeGrafter"/>
</dbReference>
<dbReference type="InterPro" id="IPR001650">
    <property type="entry name" value="Helicase_C-like"/>
</dbReference>
<feature type="domain" description="PLD phosphodiesterase" evidence="2">
    <location>
        <begin position="121"/>
        <end position="151"/>
    </location>
</feature>
<dbReference type="PROSITE" id="PS51192">
    <property type="entry name" value="HELICASE_ATP_BIND_1"/>
    <property type="match status" value="1"/>
</dbReference>
<dbReference type="Pfam" id="PF00176">
    <property type="entry name" value="SNF2-rel_dom"/>
    <property type="match status" value="1"/>
</dbReference>
<dbReference type="InterPro" id="IPR027417">
    <property type="entry name" value="P-loop_NTPase"/>
</dbReference>
<evidence type="ECO:0000259" key="3">
    <source>
        <dbReference type="PROSITE" id="PS51192"/>
    </source>
</evidence>
<dbReference type="Gene3D" id="3.40.50.300">
    <property type="entry name" value="P-loop containing nucleotide triphosphate hydrolases"/>
    <property type="match status" value="1"/>
</dbReference>
<accession>I3IJE7</accession>
<proteinExistence type="predicted"/>
<keyword evidence="5" id="KW-0547">Nucleotide-binding</keyword>
<keyword evidence="6" id="KW-1185">Reference proteome</keyword>
<dbReference type="PANTHER" id="PTHR45766">
    <property type="entry name" value="DNA ANNEALING HELICASE AND ENDONUCLEASE ZRANB3 FAMILY MEMBER"/>
    <property type="match status" value="1"/>
</dbReference>
<dbReference type="GO" id="GO:0005524">
    <property type="term" value="F:ATP binding"/>
    <property type="evidence" value="ECO:0007669"/>
    <property type="project" value="InterPro"/>
</dbReference>
<evidence type="ECO:0000256" key="1">
    <source>
        <dbReference type="ARBA" id="ARBA00022801"/>
    </source>
</evidence>
<sequence>MNKEFIKALKSGIKDNRDRGSVGEFLKEKILPGSKLLAVSAYFTIYAYEALKNHLTQIEQLDFLFGEPRFIKSLDPNKVDKKSFKIEDEEIELSNRLEQNRIAKECAEWIKQKVKIKSIKHANLLHGKLYHVDNHGVEEAVLGSSNFTVKGLGLSTNNNIELNLEVDSRRDRNDLKEWFYEIWNNDEIVEDVKDEVLAYLDQLYANHCPEFIYYKTLYHIFGKFLEDQSREGLLTERTQLTETEIWKTLFEFQKDGVKGAINKILTHNGCIIADSVGLGKTFEALAIIKYFELLNYRVLVLCPKKLRENWTVYQAHINSELNPFINDRFNYTVLCHTDLSRDRGKSGDIDLATINWGNYDLVVIDESHNFRNNTKGRRDEDNNIIRKSRYERLMDDIIKKGIKTKVLLISATPVNIHLRDLRNQIYFITEDKDDAFKQSMGIHSLKETIAVAQREFTHWADHRKNPERNVKDLLEKLPSSFFKLLDELTIARSRKHIQSYYKEEMNKIGAFPERLKPVSIFPQIDIKGRFMSYDKLNDEISNYQLSLFNPSKYVKDKYKDIYEERAGAKKVKRLELFPFTQFEREHYLIGMMKVNFMKRLESSIRSFAITMNRTISKIEDLEDRIWRFKQFQSENPDLDFDDLADIDREDEELKEAMEVGKKFTYKLAHLKVDAWLRDLQKDKAQLSILHSTADGIHAERDAKLKELKGLIEAKVKNPTFTKDGKPNKKALIFTAFADTAEYLYDALKDWVFDVLKVHIALVTGGASNCKTTFMLKGYKGQSEFNHILTNFSPVSKKRNKIPSMPQDEEIDILIATDCISEGQNLQDCDYLINYDIHWNPVKIIQRFGRIDRIGSINEAVQLVNFWPTDDLNKYINLKNRVEARMALVDVAATTEDNILNTEAIRELIKDDLKYRDKQLLRLKDEVPDLEDLGESVTLNEFTLDDFRIELSKYIEANRKVLEDAPLGLYAVAPSPSGENAHLTDYSRLDKTAKDLISSGVIFCLRQRGDSSGNEKVNPLQPYFLVYVRDDSIVRYTFTQAKQILEMFRLLCSGKTVPYEALCRLFDEQTNNGSNMSHYNELLKKSVDAIVSTFKKKTLHHLLSGRNAILPDKQSQVSETTDFELITWLVIK</sequence>
<dbReference type="Gene3D" id="3.40.50.10810">
    <property type="entry name" value="Tandem AAA-ATPase domain"/>
    <property type="match status" value="1"/>
</dbReference>
<comment type="caution">
    <text evidence="5">The sequence shown here is derived from an EMBL/GenBank/DDBJ whole genome shotgun (WGS) entry which is preliminary data.</text>
</comment>